<gene>
    <name evidence="16" type="ORF">BSL78_04840</name>
</gene>
<evidence type="ECO:0000256" key="14">
    <source>
        <dbReference type="ARBA" id="ARBA00023273"/>
    </source>
</evidence>
<dbReference type="PANTHER" id="PTHR13236:SF0">
    <property type="entry name" value="CYTOPLASMIC DYNEIN 2 LIGHT INTERMEDIATE CHAIN 1"/>
    <property type="match status" value="1"/>
</dbReference>
<dbReference type="InterPro" id="IPR027417">
    <property type="entry name" value="P-loop_NTPase"/>
</dbReference>
<evidence type="ECO:0000256" key="11">
    <source>
        <dbReference type="ARBA" id="ARBA00023069"/>
    </source>
</evidence>
<dbReference type="GO" id="GO:0005868">
    <property type="term" value="C:cytoplasmic dynein complex"/>
    <property type="evidence" value="ECO:0007669"/>
    <property type="project" value="InterPro"/>
</dbReference>
<dbReference type="PANTHER" id="PTHR13236">
    <property type="entry name" value="DYNEIN 2 LIGHT INTERMEDIATE CHAIN, ISOFORM 2"/>
    <property type="match status" value="1"/>
</dbReference>
<evidence type="ECO:0000256" key="12">
    <source>
        <dbReference type="ARBA" id="ARBA00023175"/>
    </source>
</evidence>
<reference evidence="16 17" key="1">
    <citation type="journal article" date="2017" name="PLoS Biol.">
        <title>The sea cucumber genome provides insights into morphological evolution and visceral regeneration.</title>
        <authorList>
            <person name="Zhang X."/>
            <person name="Sun L."/>
            <person name="Yuan J."/>
            <person name="Sun Y."/>
            <person name="Gao Y."/>
            <person name="Zhang L."/>
            <person name="Li S."/>
            <person name="Dai H."/>
            <person name="Hamel J.F."/>
            <person name="Liu C."/>
            <person name="Yu Y."/>
            <person name="Liu S."/>
            <person name="Lin W."/>
            <person name="Guo K."/>
            <person name="Jin S."/>
            <person name="Xu P."/>
            <person name="Storey K.B."/>
            <person name="Huan P."/>
            <person name="Zhang T."/>
            <person name="Zhou Y."/>
            <person name="Zhang J."/>
            <person name="Lin C."/>
            <person name="Li X."/>
            <person name="Xing L."/>
            <person name="Huo D."/>
            <person name="Sun M."/>
            <person name="Wang L."/>
            <person name="Mercier A."/>
            <person name="Li F."/>
            <person name="Yang H."/>
            <person name="Xiang J."/>
        </authorList>
    </citation>
    <scope>NUCLEOTIDE SEQUENCE [LARGE SCALE GENOMIC DNA]</scope>
    <source>
        <strain evidence="16">Shaxun</strain>
        <tissue evidence="16">Muscle</tissue>
    </source>
</reference>
<organism evidence="16 17">
    <name type="scientific">Stichopus japonicus</name>
    <name type="common">Sea cucumber</name>
    <dbReference type="NCBI Taxonomy" id="307972"/>
    <lineage>
        <taxon>Eukaryota</taxon>
        <taxon>Metazoa</taxon>
        <taxon>Echinodermata</taxon>
        <taxon>Eleutherozoa</taxon>
        <taxon>Echinozoa</taxon>
        <taxon>Holothuroidea</taxon>
        <taxon>Aspidochirotacea</taxon>
        <taxon>Aspidochirotida</taxon>
        <taxon>Stichopodidae</taxon>
        <taxon>Apostichopus</taxon>
    </lineage>
</organism>
<dbReference type="GO" id="GO:0036064">
    <property type="term" value="C:ciliary basal body"/>
    <property type="evidence" value="ECO:0007669"/>
    <property type="project" value="TreeGrafter"/>
</dbReference>
<evidence type="ECO:0000256" key="3">
    <source>
        <dbReference type="ARBA" id="ARBA00004430"/>
    </source>
</evidence>
<evidence type="ECO:0000256" key="4">
    <source>
        <dbReference type="ARBA" id="ARBA00006831"/>
    </source>
</evidence>
<dbReference type="GO" id="GO:0035735">
    <property type="term" value="P:intraciliary transport involved in cilium assembly"/>
    <property type="evidence" value="ECO:0007669"/>
    <property type="project" value="InterPro"/>
</dbReference>
<evidence type="ECO:0000313" key="17">
    <source>
        <dbReference type="Proteomes" id="UP000230750"/>
    </source>
</evidence>
<comment type="similarity">
    <text evidence="4">Belongs to the dynein light intermediate chain family.</text>
</comment>
<keyword evidence="6" id="KW-0217">Developmental protein</keyword>
<evidence type="ECO:0000256" key="8">
    <source>
        <dbReference type="ARBA" id="ARBA00022701"/>
    </source>
</evidence>
<evidence type="ECO:0000256" key="7">
    <source>
        <dbReference type="ARBA" id="ARBA00022490"/>
    </source>
</evidence>
<dbReference type="SUPFAM" id="SSF52540">
    <property type="entry name" value="P-loop containing nucleoside triphosphate hydrolases"/>
    <property type="match status" value="1"/>
</dbReference>
<keyword evidence="17" id="KW-1185">Reference proteome</keyword>
<dbReference type="GO" id="GO:0005930">
    <property type="term" value="C:axoneme"/>
    <property type="evidence" value="ECO:0007669"/>
    <property type="project" value="UniProtKB-SubCell"/>
</dbReference>
<evidence type="ECO:0000256" key="13">
    <source>
        <dbReference type="ARBA" id="ARBA00023212"/>
    </source>
</evidence>
<comment type="caution">
    <text evidence="16">The sequence shown here is derived from an EMBL/GenBank/DDBJ whole genome shotgun (WGS) entry which is preliminary data.</text>
</comment>
<evidence type="ECO:0000256" key="9">
    <source>
        <dbReference type="ARBA" id="ARBA00022794"/>
    </source>
</evidence>
<evidence type="ECO:0000256" key="6">
    <source>
        <dbReference type="ARBA" id="ARBA00022473"/>
    </source>
</evidence>
<proteinExistence type="inferred from homology"/>
<dbReference type="OrthoDB" id="10263060at2759"/>
<dbReference type="InterPro" id="IPR040045">
    <property type="entry name" value="DYNC2LI1"/>
</dbReference>
<keyword evidence="14" id="KW-0966">Cell projection</keyword>
<keyword evidence="13" id="KW-0206">Cytoskeleton</keyword>
<evidence type="ECO:0000256" key="2">
    <source>
        <dbReference type="ARBA" id="ARBA00004300"/>
    </source>
</evidence>
<evidence type="ECO:0000256" key="10">
    <source>
        <dbReference type="ARBA" id="ARBA00023017"/>
    </source>
</evidence>
<dbReference type="EMBL" id="MRZV01000118">
    <property type="protein sequence ID" value="PIK58253.1"/>
    <property type="molecule type" value="Genomic_DNA"/>
</dbReference>
<feature type="region of interest" description="Disordered" evidence="15">
    <location>
        <begin position="311"/>
        <end position="337"/>
    </location>
</feature>
<sequence>MILHREKSIWDVAVNECMQREKAKDDADKESSLEGAESNVLIMGSKDAGKTSLILRFLEKEEKPKATIALEYTFGRKAKGHNMNKDIVHIWELGGGTSLSQLIEVPISKSTLLNCSIILVLDLSEPNKLWYTAETLLKAAQDRVEAVIRKASAQNPKIYEEIKSRAWKRIGEQHPDRDVLDPFPLPMVILGMKYDLFQNLESEKRKLIARTLRFLAHNYGASLQFCSSKMENLMSKGKQQLGHLAFGTSVSIKQGVQDHNKPISITAGSDGMDVIGLPPVKGDDIGRGNARTPLELWKQAFTAVFPQEAVEKEMAADPSKDPQYRESAVDNVRAQKDKELEKYKKKLERKAKTNQLAGQMGDVS</sequence>
<evidence type="ECO:0000256" key="15">
    <source>
        <dbReference type="SAM" id="MobiDB-lite"/>
    </source>
</evidence>
<dbReference type="GO" id="GO:0005874">
    <property type="term" value="C:microtubule"/>
    <property type="evidence" value="ECO:0007669"/>
    <property type="project" value="UniProtKB-KW"/>
</dbReference>
<dbReference type="SMR" id="A0A2G8LDD7"/>
<dbReference type="GO" id="GO:0005813">
    <property type="term" value="C:centrosome"/>
    <property type="evidence" value="ECO:0007669"/>
    <property type="project" value="UniProtKB-SubCell"/>
</dbReference>
<name>A0A2G8LDD7_STIJA</name>
<protein>
    <recommendedName>
        <fullName evidence="5">Cytoplasmic dynein 2 light intermediate chain 1</fullName>
    </recommendedName>
</protein>
<evidence type="ECO:0000256" key="5">
    <source>
        <dbReference type="ARBA" id="ARBA00018863"/>
    </source>
</evidence>
<dbReference type="Gene3D" id="3.40.50.300">
    <property type="entry name" value="P-loop containing nucleotide triphosphate hydrolases"/>
    <property type="match status" value="1"/>
</dbReference>
<keyword evidence="10" id="KW-0243">Dynein</keyword>
<dbReference type="AlphaFoldDB" id="A0A2G8LDD7"/>
<keyword evidence="7" id="KW-0963">Cytoplasm</keyword>
<keyword evidence="8" id="KW-0493">Microtubule</keyword>
<dbReference type="STRING" id="307972.A0A2G8LDD7"/>
<dbReference type="InterPro" id="IPR022780">
    <property type="entry name" value="Dynein_light_int_chain"/>
</dbReference>
<comment type="subcellular location">
    <subcellularLocation>
        <location evidence="3">Cytoplasm</location>
        <location evidence="3">Cytoskeleton</location>
        <location evidence="3">Cilium axoneme</location>
    </subcellularLocation>
    <subcellularLocation>
        <location evidence="1">Cytoplasm</location>
        <location evidence="1">Cytoskeleton</location>
        <location evidence="1">Cilium basal body</location>
    </subcellularLocation>
    <subcellularLocation>
        <location evidence="2">Cytoplasm</location>
        <location evidence="2">Cytoskeleton</location>
        <location evidence="2">Microtubule organizing center</location>
        <location evidence="2">Centrosome</location>
    </subcellularLocation>
</comment>
<keyword evidence="9" id="KW-0970">Cilium biogenesis/degradation</keyword>
<keyword evidence="12" id="KW-0505">Motor protein</keyword>
<dbReference type="Proteomes" id="UP000230750">
    <property type="component" value="Unassembled WGS sequence"/>
</dbReference>
<dbReference type="GO" id="GO:0035721">
    <property type="term" value="P:intraciliary retrograde transport"/>
    <property type="evidence" value="ECO:0007669"/>
    <property type="project" value="InterPro"/>
</dbReference>
<dbReference type="Pfam" id="PF05783">
    <property type="entry name" value="DLIC"/>
    <property type="match status" value="1"/>
</dbReference>
<accession>A0A2G8LDD7</accession>
<evidence type="ECO:0000256" key="1">
    <source>
        <dbReference type="ARBA" id="ARBA00004120"/>
    </source>
</evidence>
<dbReference type="GO" id="GO:0045504">
    <property type="term" value="F:dynein heavy chain binding"/>
    <property type="evidence" value="ECO:0007669"/>
    <property type="project" value="TreeGrafter"/>
</dbReference>
<evidence type="ECO:0000313" key="16">
    <source>
        <dbReference type="EMBL" id="PIK58253.1"/>
    </source>
</evidence>
<keyword evidence="11" id="KW-0969">Cilium</keyword>